<proteinExistence type="predicted"/>
<keyword evidence="3" id="KW-0804">Transcription</keyword>
<dbReference type="InterPro" id="IPR036390">
    <property type="entry name" value="WH_DNA-bd_sf"/>
</dbReference>
<comment type="caution">
    <text evidence="5">The sequence shown here is derived from an EMBL/GenBank/DDBJ whole genome shotgun (WGS) entry which is preliminary data.</text>
</comment>
<gene>
    <name evidence="5" type="ORF">Q2T41_08340</name>
</gene>
<evidence type="ECO:0000259" key="4">
    <source>
        <dbReference type="SMART" id="SM00895"/>
    </source>
</evidence>
<dbReference type="SUPFAM" id="SSF48008">
    <property type="entry name" value="GntR ligand-binding domain-like"/>
    <property type="match status" value="1"/>
</dbReference>
<name>A0ABT8RP18_9FLAO</name>
<dbReference type="SMART" id="SM00895">
    <property type="entry name" value="FCD"/>
    <property type="match status" value="1"/>
</dbReference>
<keyword evidence="2" id="KW-0238">DNA-binding</keyword>
<evidence type="ECO:0000256" key="2">
    <source>
        <dbReference type="ARBA" id="ARBA00023125"/>
    </source>
</evidence>
<dbReference type="SUPFAM" id="SSF46785">
    <property type="entry name" value="Winged helix' DNA-binding domain"/>
    <property type="match status" value="1"/>
</dbReference>
<accession>A0ABT8RP18</accession>
<dbReference type="InterPro" id="IPR011711">
    <property type="entry name" value="GntR_C"/>
</dbReference>
<evidence type="ECO:0000313" key="5">
    <source>
        <dbReference type="EMBL" id="MDO1512662.1"/>
    </source>
</evidence>
<dbReference type="Gene3D" id="1.10.10.10">
    <property type="entry name" value="Winged helix-like DNA-binding domain superfamily/Winged helix DNA-binding domain"/>
    <property type="match status" value="1"/>
</dbReference>
<keyword evidence="1" id="KW-0805">Transcription regulation</keyword>
<reference evidence="5" key="1">
    <citation type="journal article" date="2014" name="Int. J. Syst. Evol. Microbiol.">
        <title>Complete genome of a new Firmicutes species belonging to the dominant human colonic microbiota ('Ruminococcus bicirculans') reveals two chromosomes and a selective capacity to utilize plant glucans.</title>
        <authorList>
            <consortium name="NISC Comparative Sequencing Program"/>
            <person name="Wegmann U."/>
            <person name="Louis P."/>
            <person name="Goesmann A."/>
            <person name="Henrissat B."/>
            <person name="Duncan S.H."/>
            <person name="Flint H.J."/>
        </authorList>
    </citation>
    <scope>NUCLEOTIDE SEQUENCE</scope>
    <source>
        <strain evidence="5">CECT 8869</strain>
    </source>
</reference>
<dbReference type="RefSeq" id="WP_144803147.1">
    <property type="nucleotide sequence ID" value="NZ_JAUKUC010000001.1"/>
</dbReference>
<evidence type="ECO:0000256" key="1">
    <source>
        <dbReference type="ARBA" id="ARBA00023015"/>
    </source>
</evidence>
<dbReference type="PANTHER" id="PTHR43537">
    <property type="entry name" value="TRANSCRIPTIONAL REGULATOR, GNTR FAMILY"/>
    <property type="match status" value="1"/>
</dbReference>
<reference evidence="5" key="2">
    <citation type="submission" date="2023-06" db="EMBL/GenBank/DDBJ databases">
        <authorList>
            <person name="Lucena T."/>
            <person name="Sun Q."/>
        </authorList>
    </citation>
    <scope>NUCLEOTIDE SEQUENCE</scope>
    <source>
        <strain evidence="5">CECT 8869</strain>
    </source>
</reference>
<sequence>MANLPEDIFQDTYGKVKKLIVTKKLSPGQLITDQRLTHTLNINDGSIAIVLQQLREESLLVGEPDSGLTVRELSEIEISDLFDCRMAIETMTVQLFTKNAPQSKIDDLRQLLVPFEKGPQSLYVFHKIDCYFHEFIAKNCGNSMLYNLFKTAKITSLMDLVGISRPLNMVMQEHLNIISAMHHRDEDVAVNAIKVHLENTRKSHLS</sequence>
<dbReference type="Proteomes" id="UP001168579">
    <property type="component" value="Unassembled WGS sequence"/>
</dbReference>
<dbReference type="EMBL" id="JAUKUC010000001">
    <property type="protein sequence ID" value="MDO1512662.1"/>
    <property type="molecule type" value="Genomic_DNA"/>
</dbReference>
<evidence type="ECO:0000256" key="3">
    <source>
        <dbReference type="ARBA" id="ARBA00023163"/>
    </source>
</evidence>
<organism evidence="5 6">
    <name type="scientific">Maribacter confluentis</name>
    <dbReference type="NCBI Taxonomy" id="1656093"/>
    <lineage>
        <taxon>Bacteria</taxon>
        <taxon>Pseudomonadati</taxon>
        <taxon>Bacteroidota</taxon>
        <taxon>Flavobacteriia</taxon>
        <taxon>Flavobacteriales</taxon>
        <taxon>Flavobacteriaceae</taxon>
        <taxon>Maribacter</taxon>
    </lineage>
</organism>
<protein>
    <submittedName>
        <fullName evidence="5">GntR family transcriptional regulator</fullName>
    </submittedName>
</protein>
<dbReference type="InterPro" id="IPR008920">
    <property type="entry name" value="TF_FadR/GntR_C"/>
</dbReference>
<dbReference type="PANTHER" id="PTHR43537:SF51">
    <property type="entry name" value="HTH-TYPE TRANSCRIPTIONAL REGULATOR LGOR-RELATED"/>
    <property type="match status" value="1"/>
</dbReference>
<dbReference type="InterPro" id="IPR036388">
    <property type="entry name" value="WH-like_DNA-bd_sf"/>
</dbReference>
<evidence type="ECO:0000313" key="6">
    <source>
        <dbReference type="Proteomes" id="UP001168579"/>
    </source>
</evidence>
<keyword evidence="6" id="KW-1185">Reference proteome</keyword>
<dbReference type="Gene3D" id="1.20.120.530">
    <property type="entry name" value="GntR ligand-binding domain-like"/>
    <property type="match status" value="1"/>
</dbReference>
<feature type="domain" description="GntR C-terminal" evidence="4">
    <location>
        <begin position="80"/>
        <end position="199"/>
    </location>
</feature>
<dbReference type="Pfam" id="PF07729">
    <property type="entry name" value="FCD"/>
    <property type="match status" value="1"/>
</dbReference>